<reference evidence="1 2" key="1">
    <citation type="submission" date="2016-05" db="EMBL/GenBank/DDBJ databases">
        <title>Single-cell genome of chain-forming Candidatus Thiomargarita nelsonii and comparison to other large sulfur-oxidizing bacteria.</title>
        <authorList>
            <person name="Winkel M."/>
            <person name="Salman V."/>
            <person name="Woyke T."/>
            <person name="Schulz-Vogt H."/>
            <person name="Richter M."/>
            <person name="Flood B."/>
            <person name="Bailey J."/>
            <person name="Amann R."/>
            <person name="Mussmann M."/>
        </authorList>
    </citation>
    <scope>NUCLEOTIDE SEQUENCE [LARGE SCALE GENOMIC DNA]</scope>
    <source>
        <strain evidence="1 2">THI036</strain>
    </source>
</reference>
<accession>A0A176S630</accession>
<sequence>MIASTEQSIWLRIISAVLPMMNPGKPVRPTVPMTIRSASICLASAGISLCAPPFTKCVWGFG</sequence>
<organism evidence="1 2">
    <name type="scientific">Candidatus Thiomargarita nelsonii</name>
    <dbReference type="NCBI Taxonomy" id="1003181"/>
    <lineage>
        <taxon>Bacteria</taxon>
        <taxon>Pseudomonadati</taxon>
        <taxon>Pseudomonadota</taxon>
        <taxon>Gammaproteobacteria</taxon>
        <taxon>Thiotrichales</taxon>
        <taxon>Thiotrichaceae</taxon>
        <taxon>Thiomargarita</taxon>
    </lineage>
</organism>
<gene>
    <name evidence="1" type="ORF">THIOM_000708</name>
</gene>
<proteinExistence type="predicted"/>
<keyword evidence="2" id="KW-1185">Reference proteome</keyword>
<dbReference type="EMBL" id="LUTY01000354">
    <property type="protein sequence ID" value="OAD23460.1"/>
    <property type="molecule type" value="Genomic_DNA"/>
</dbReference>
<protein>
    <submittedName>
        <fullName evidence="1">Uncharacterized protein</fullName>
    </submittedName>
</protein>
<evidence type="ECO:0000313" key="2">
    <source>
        <dbReference type="Proteomes" id="UP000076962"/>
    </source>
</evidence>
<dbReference type="Proteomes" id="UP000076962">
    <property type="component" value="Unassembled WGS sequence"/>
</dbReference>
<evidence type="ECO:0000313" key="1">
    <source>
        <dbReference type="EMBL" id="OAD23460.1"/>
    </source>
</evidence>
<dbReference type="AlphaFoldDB" id="A0A176S630"/>
<comment type="caution">
    <text evidence="1">The sequence shown here is derived from an EMBL/GenBank/DDBJ whole genome shotgun (WGS) entry which is preliminary data.</text>
</comment>
<name>A0A176S630_9GAMM</name>